<evidence type="ECO:0000313" key="3">
    <source>
        <dbReference type="Proteomes" id="UP000500857"/>
    </source>
</evidence>
<evidence type="ECO:0000313" key="2">
    <source>
        <dbReference type="EMBL" id="QIZ73239.1"/>
    </source>
</evidence>
<dbReference type="EMBL" id="CP051167">
    <property type="protein sequence ID" value="QIZ73239.1"/>
    <property type="molecule type" value="Genomic_DNA"/>
</dbReference>
<protein>
    <submittedName>
        <fullName evidence="2">Uncharacterized protein</fullName>
    </submittedName>
</protein>
<gene>
    <name evidence="2" type="ORF">HCG48_23755</name>
</gene>
<evidence type="ECO:0000256" key="1">
    <source>
        <dbReference type="SAM" id="MobiDB-lite"/>
    </source>
</evidence>
<sequence length="65" mass="7386">MAAYWFYQIFLEQLSLASIAAIFTDSRLDSLKKIDGRSPGARPTSRSPFEGRSENNSYRNSQIEP</sequence>
<name>A0A6H1U6I3_9CYAN</name>
<organism evidence="2 3">
    <name type="scientific">Oxynema aestuarii AP17</name>
    <dbReference type="NCBI Taxonomy" id="2064643"/>
    <lineage>
        <taxon>Bacteria</taxon>
        <taxon>Bacillati</taxon>
        <taxon>Cyanobacteriota</taxon>
        <taxon>Cyanophyceae</taxon>
        <taxon>Oscillatoriophycideae</taxon>
        <taxon>Oscillatoriales</taxon>
        <taxon>Oscillatoriaceae</taxon>
        <taxon>Oxynema</taxon>
        <taxon>Oxynema aestuarii</taxon>
    </lineage>
</organism>
<dbReference type="KEGG" id="oxy:HCG48_23755"/>
<dbReference type="AlphaFoldDB" id="A0A6H1U6I3"/>
<accession>A0A6H1U6I3</accession>
<feature type="compositionally biased region" description="Polar residues" evidence="1">
    <location>
        <begin position="54"/>
        <end position="65"/>
    </location>
</feature>
<reference evidence="2 3" key="1">
    <citation type="submission" date="2020-04" db="EMBL/GenBank/DDBJ databases">
        <authorList>
            <person name="Basu S."/>
            <person name="Maruthanayagam V."/>
            <person name="Chakraborty S."/>
            <person name="Pramanik A."/>
            <person name="Mukherjee J."/>
            <person name="Brink B."/>
        </authorList>
    </citation>
    <scope>NUCLEOTIDE SEQUENCE [LARGE SCALE GENOMIC DNA]</scope>
    <source>
        <strain evidence="2 3">AP17</strain>
    </source>
</reference>
<feature type="region of interest" description="Disordered" evidence="1">
    <location>
        <begin position="32"/>
        <end position="65"/>
    </location>
</feature>
<proteinExistence type="predicted"/>
<keyword evidence="3" id="KW-1185">Reference proteome</keyword>
<dbReference type="Proteomes" id="UP000500857">
    <property type="component" value="Chromosome"/>
</dbReference>
<dbReference type="RefSeq" id="WP_168571385.1">
    <property type="nucleotide sequence ID" value="NZ_CP051167.1"/>
</dbReference>